<evidence type="ECO:0000313" key="3">
    <source>
        <dbReference type="Proteomes" id="UP000030645"/>
    </source>
</evidence>
<dbReference type="Proteomes" id="UP000030645">
    <property type="component" value="Unassembled WGS sequence"/>
</dbReference>
<feature type="region of interest" description="Disordered" evidence="1">
    <location>
        <begin position="90"/>
        <end position="114"/>
    </location>
</feature>
<gene>
    <name evidence="2" type="ORF">L484_015921</name>
</gene>
<reference evidence="3" key="1">
    <citation type="submission" date="2013-01" db="EMBL/GenBank/DDBJ databases">
        <title>Draft Genome Sequence of a Mulberry Tree, Morus notabilis C.K. Schneid.</title>
        <authorList>
            <person name="He N."/>
            <person name="Zhao S."/>
        </authorList>
    </citation>
    <scope>NUCLEOTIDE SEQUENCE</scope>
</reference>
<name>W9QPE7_9ROSA</name>
<dbReference type="EMBL" id="KE343920">
    <property type="protein sequence ID" value="EXB46060.1"/>
    <property type="molecule type" value="Genomic_DNA"/>
</dbReference>
<accession>W9QPE7</accession>
<evidence type="ECO:0000256" key="1">
    <source>
        <dbReference type="SAM" id="MobiDB-lite"/>
    </source>
</evidence>
<keyword evidence="3" id="KW-1185">Reference proteome</keyword>
<protein>
    <submittedName>
        <fullName evidence="2">Uncharacterized protein</fullName>
    </submittedName>
</protein>
<organism evidence="2 3">
    <name type="scientific">Morus notabilis</name>
    <dbReference type="NCBI Taxonomy" id="981085"/>
    <lineage>
        <taxon>Eukaryota</taxon>
        <taxon>Viridiplantae</taxon>
        <taxon>Streptophyta</taxon>
        <taxon>Embryophyta</taxon>
        <taxon>Tracheophyta</taxon>
        <taxon>Spermatophyta</taxon>
        <taxon>Magnoliopsida</taxon>
        <taxon>eudicotyledons</taxon>
        <taxon>Gunneridae</taxon>
        <taxon>Pentapetalae</taxon>
        <taxon>rosids</taxon>
        <taxon>fabids</taxon>
        <taxon>Rosales</taxon>
        <taxon>Moraceae</taxon>
        <taxon>Moreae</taxon>
        <taxon>Morus</taxon>
    </lineage>
</organism>
<feature type="region of interest" description="Disordered" evidence="1">
    <location>
        <begin position="1"/>
        <end position="28"/>
    </location>
</feature>
<dbReference type="AlphaFoldDB" id="W9QPE7"/>
<feature type="compositionally biased region" description="Basic and acidic residues" evidence="1">
    <location>
        <begin position="90"/>
        <end position="107"/>
    </location>
</feature>
<evidence type="ECO:0000313" key="2">
    <source>
        <dbReference type="EMBL" id="EXB46060.1"/>
    </source>
</evidence>
<sequence length="559" mass="64005">MKRRSYEPNTKALLRIPTSSRSDTSRGKRVKVVDIGVDNPLNFKFDASSIPVGAKKTLKSDDAKTSEYAFFKKLKKDAGQKFASHVVHGEPNRSDELGVRDTSRARENNNFVNNDGHKNVRSSLLVENATPVKFISFNSPLASASETRKSIGLSQRAKITMYPHLSDSHLNEHVLFAVYVTKQKYLLLQNAKDLKFGQVDTDAKFALAAYPESDIYCKKLQWIPTKHLTDPEFGPYLGDYEAMPHNWPNRTRGRILCLGAPYSLDNNTQDWYRVWESDSELLGGNRALCTERDSGFSFPFRRFGFVESVEELDHLTLPNRYLFGNQSNTPMLGWDYDKEGERNSSPTFHDYIEPNAHPTSLVPWIDSNKHNAGEFFSLSNVHADGESRSLLPISPISSYHNQEYGVHVLEDKEDVLLDSNHIPLTLSWRDNYLGPPKVYYNETGFRHQDHWFMNKFFSRGHHHHSQTEDLFSPGLVLNFRWKCFPISGFPQERYSSPYRALEYPTNQSLESFLDDSNHKGRPAGFSEESEGNVSIHEWSSSCFQISLDRDKAFPLILDR</sequence>
<proteinExistence type="predicted"/>